<protein>
    <submittedName>
        <fullName evidence="2">Uncharacterized protein</fullName>
    </submittedName>
</protein>
<feature type="chain" id="PRO_5003980366" evidence="1">
    <location>
        <begin position="20"/>
        <end position="204"/>
    </location>
</feature>
<proteinExistence type="evidence at transcript level"/>
<accession>L7LVM5</accession>
<evidence type="ECO:0000256" key="1">
    <source>
        <dbReference type="SAM" id="SignalP"/>
    </source>
</evidence>
<evidence type="ECO:0000313" key="2">
    <source>
        <dbReference type="EMBL" id="JAA55860.1"/>
    </source>
</evidence>
<name>L7LVM5_RHIPC</name>
<organism evidence="2">
    <name type="scientific">Rhipicephalus pulchellus</name>
    <name type="common">Yellow backed tick</name>
    <name type="synonym">Dermacentor pulchellus</name>
    <dbReference type="NCBI Taxonomy" id="72859"/>
    <lineage>
        <taxon>Eukaryota</taxon>
        <taxon>Metazoa</taxon>
        <taxon>Ecdysozoa</taxon>
        <taxon>Arthropoda</taxon>
        <taxon>Chelicerata</taxon>
        <taxon>Arachnida</taxon>
        <taxon>Acari</taxon>
        <taxon>Parasitiformes</taxon>
        <taxon>Ixodida</taxon>
        <taxon>Ixodoidea</taxon>
        <taxon>Ixodidae</taxon>
        <taxon>Rhipicephalinae</taxon>
        <taxon>Rhipicephalus</taxon>
        <taxon>Rhipicephalus</taxon>
    </lineage>
</organism>
<sequence length="204" mass="23337">MKLLIACVLLATYTAFCYCQSVPEARSINKMKFAKELLEGNQPLYLFRAVHPSYIWTGNNTFICWTSKRTDVIDQRPPHLKQTQLGVPHNITYYNVTQSGSTALDSKLGAWTVRGNMVTLQTRNRDTQPKIRSEWPLVEAQQHCMVLGKHINTNNAICLYWASPNSEIENELCEAAYKNNCSMGFGTRYDMHEKCDEKNVPKKP</sequence>
<dbReference type="EMBL" id="GACK01009174">
    <property type="protein sequence ID" value="JAA55860.1"/>
    <property type="molecule type" value="mRNA"/>
</dbReference>
<dbReference type="Gene3D" id="2.40.128.20">
    <property type="match status" value="1"/>
</dbReference>
<dbReference type="AlphaFoldDB" id="L7LVM5"/>
<reference evidence="2" key="1">
    <citation type="submission" date="2012-11" db="EMBL/GenBank/DDBJ databases">
        <authorList>
            <person name="Lucero-Rivera Y.E."/>
            <person name="Tovar-Ramirez D."/>
        </authorList>
    </citation>
    <scope>NUCLEOTIDE SEQUENCE</scope>
    <source>
        <tissue evidence="2">Salivary gland</tissue>
    </source>
</reference>
<reference evidence="2" key="2">
    <citation type="journal article" date="2015" name="J. Proteomics">
        <title>Sexual differences in the sialomes of the zebra tick, Rhipicephalus pulchellus.</title>
        <authorList>
            <person name="Tan A.W."/>
            <person name="Francischetti I.M."/>
            <person name="Slovak M."/>
            <person name="Kini R.M."/>
            <person name="Ribeiro J.M."/>
        </authorList>
    </citation>
    <scope>NUCLEOTIDE SEQUENCE</scope>
    <source>
        <tissue evidence="2">Salivary gland</tissue>
    </source>
</reference>
<feature type="signal peptide" evidence="1">
    <location>
        <begin position="1"/>
        <end position="19"/>
    </location>
</feature>
<dbReference type="InterPro" id="IPR012674">
    <property type="entry name" value="Calycin"/>
</dbReference>
<keyword evidence="1" id="KW-0732">Signal</keyword>